<sequence>MPLTQNAARKPLYIALIALIMVIAIGIALALTQPWRAFTSSSVDEAFPSTGDAVATAPGDETVTVGESTDLAAVDTVKPVKPVKVKRGQVISLDHDTSGTAFIAELPDGSRVLRLEDLASLDGPDLKVVLTPAVGDYSTLGDTGYVTLGELKATHGNQNYTIPADLDLNTANSVVIWCERFSSAFGAAELTVI</sequence>
<keyword evidence="1" id="KW-1133">Transmembrane helix</keyword>
<dbReference type="Proteomes" id="UP000625574">
    <property type="component" value="Unassembled WGS sequence"/>
</dbReference>
<proteinExistence type="predicted"/>
<name>A0ABS0VSC4_9CORY</name>
<protein>
    <submittedName>
        <fullName evidence="3">DM13 domain-containing protein</fullName>
    </submittedName>
</protein>
<keyword evidence="1" id="KW-0472">Membrane</keyword>
<feature type="domain" description="DM13" evidence="2">
    <location>
        <begin position="83"/>
        <end position="191"/>
    </location>
</feature>
<comment type="caution">
    <text evidence="3">The sequence shown here is derived from an EMBL/GenBank/DDBJ whole genome shotgun (WGS) entry which is preliminary data.</text>
</comment>
<dbReference type="PROSITE" id="PS51549">
    <property type="entry name" value="DM13"/>
    <property type="match status" value="1"/>
</dbReference>
<evidence type="ECO:0000313" key="3">
    <source>
        <dbReference type="EMBL" id="MBI8999642.1"/>
    </source>
</evidence>
<reference evidence="3 4" key="1">
    <citation type="submission" date="2020-12" db="EMBL/GenBank/DDBJ databases">
        <title>Genome public.</title>
        <authorList>
            <person name="Sun Q."/>
        </authorList>
    </citation>
    <scope>NUCLEOTIDE SEQUENCE [LARGE SCALE GENOMIC DNA]</scope>
    <source>
        <strain evidence="3 4">CCM 8864</strain>
    </source>
</reference>
<keyword evidence="1" id="KW-0812">Transmembrane</keyword>
<gene>
    <name evidence="3" type="ORF">JDV76_01415</name>
</gene>
<organism evidence="3 4">
    <name type="scientific">Corynebacterium marambiense</name>
    <dbReference type="NCBI Taxonomy" id="2765364"/>
    <lineage>
        <taxon>Bacteria</taxon>
        <taxon>Bacillati</taxon>
        <taxon>Actinomycetota</taxon>
        <taxon>Actinomycetes</taxon>
        <taxon>Mycobacteriales</taxon>
        <taxon>Corynebacteriaceae</taxon>
        <taxon>Corynebacterium</taxon>
    </lineage>
</organism>
<keyword evidence="4" id="KW-1185">Reference proteome</keyword>
<dbReference type="Pfam" id="PF10517">
    <property type="entry name" value="DM13"/>
    <property type="match status" value="1"/>
</dbReference>
<dbReference type="InterPro" id="IPR019545">
    <property type="entry name" value="DM13_domain"/>
</dbReference>
<accession>A0ABS0VSC4</accession>
<evidence type="ECO:0000313" key="4">
    <source>
        <dbReference type="Proteomes" id="UP000625574"/>
    </source>
</evidence>
<dbReference type="EMBL" id="JAEIOT010000004">
    <property type="protein sequence ID" value="MBI8999642.1"/>
    <property type="molecule type" value="Genomic_DNA"/>
</dbReference>
<evidence type="ECO:0000256" key="1">
    <source>
        <dbReference type="SAM" id="Phobius"/>
    </source>
</evidence>
<evidence type="ECO:0000259" key="2">
    <source>
        <dbReference type="PROSITE" id="PS51549"/>
    </source>
</evidence>
<feature type="transmembrane region" description="Helical" evidence="1">
    <location>
        <begin position="12"/>
        <end position="31"/>
    </location>
</feature>